<dbReference type="InterPro" id="IPR055167">
    <property type="entry name" value="Rootletin-like_CC"/>
</dbReference>
<feature type="non-terminal residue" evidence="5">
    <location>
        <position position="1227"/>
    </location>
</feature>
<feature type="coiled-coil region" evidence="2">
    <location>
        <begin position="562"/>
        <end position="1002"/>
    </location>
</feature>
<gene>
    <name evidence="5" type="ORF">A3Q56_00568</name>
</gene>
<sequence>MENQENTSESVSELNATEKIENVIQNIEEKLLNDKNLLFSSENSDEPPLAASARVRDIIQKHLTFEPDNMGEKSISDIIDSDNSESFISTIIDKSSLNLKKLGLENEKLKSKLTLIESKLERTKKERNAATIRAKKIELIYNSEKQNSHYNYSMSSNSDIDDSEKKIDVDYGKSKVFYNQNLNQFSTSEYAMKNIYNEQYTKQINNYKQCLEKQQDQNKHLHNKVIKYKTENYELEKELKLMSQKYEDNNDKLKKKNESESKTKSVESQYGMNLETAIETLSDEKKRNEEIILQNRSLRDELDQTLSLNFDLRLNNEKCEKENNALIDEIETKQKIWNEEEVSFNQYYNAERAKVAEMWKHIIEFREQFETMKKFTSRQLNSLHEDILSAKQNVDSTNNTINASINEKLKIILDKSNEDSSKIKMELREKKREIFDLKTKYDNTLSNVGSREMTETNEKLRSNIANLEKKVFDLKQQVHENDAKSSDRDEADSTSSKCENVEAMHDALRRISNEILIDNEYSLDNHISLNDVKSKINEKEKFNGNVNLNTPRMRHGFADSTYQAVQAALNKRQLQLSELKAKVSSLDEQNTLFKKQIDQLDINSKKHNETLSEMHERNEIVTQNLSEAQEKVESYELLNENLKNHQKNIEKQKSELMEQINNLINQNKIVNNNLSDLKEENNNLENELGMKIEISEKMSKDLKKEQKLSKDFSAEISSLNTEISMLNENINNLNMTQEILQQKKDIVDSNLIKYEERNSILLNKIQKYKNDKAQLRDNITNLKNEKESLLEEKSNLKENVIMNEKDIADLIGQRENLTDEAMHLKGVIGDIEQKLIDNENEKNALSKKLTQSETQRNELQENVHQLTKDKNVLNSSLNQINREKQTMFEELNKNKKELDRLQTAISRIQSEKEIISKQEAALAVQLKALERTNQSVNEENLSLKLHTSGLESRLYQSEEAFSHLESKRQSLEQETQDLSIKKDQLHEEYVKLSKEYEHQKNVYQSELEKEKLSNLRNTEELTNNIKLLQDNHLEYVEKLNQEKTILQDTMEKEKADLINQNENEKDELNVKLKNEAANHSKEVSILKKRNKEDSELHENLRQTELLKFNQEKNQLLEKISTLENDITVMSLENDKICQDKLVFENDARNKISKLQSDASEQKKNLDQTVIKYQDEIRQHEMDFENLVSQKKSIEIDLAENRISLTLSNQKKEGFKNMADEYTSIINN</sequence>
<keyword evidence="6" id="KW-1185">Reference proteome</keyword>
<dbReference type="PANTHER" id="PTHR23159:SF31">
    <property type="entry name" value="CENTROSOME-ASSOCIATED PROTEIN CEP250 ISOFORM X1"/>
    <property type="match status" value="1"/>
</dbReference>
<protein>
    <recommendedName>
        <fullName evidence="4">Rootletin-like coiled-coil domain-containing protein</fullName>
    </recommendedName>
</protein>
<feature type="compositionally biased region" description="Basic and acidic residues" evidence="3">
    <location>
        <begin position="479"/>
        <end position="488"/>
    </location>
</feature>
<dbReference type="PANTHER" id="PTHR23159">
    <property type="entry name" value="CENTROSOMAL PROTEIN 2"/>
    <property type="match status" value="1"/>
</dbReference>
<reference evidence="5 6" key="1">
    <citation type="submission" date="2016-04" db="EMBL/GenBank/DDBJ databases">
        <title>The genome of Intoshia linei affirms orthonectids as highly simplified spiralians.</title>
        <authorList>
            <person name="Mikhailov K.V."/>
            <person name="Slusarev G.S."/>
            <person name="Nikitin M.A."/>
            <person name="Logacheva M.D."/>
            <person name="Penin A."/>
            <person name="Aleoshin V."/>
            <person name="Panchin Y.V."/>
        </authorList>
    </citation>
    <scope>NUCLEOTIDE SEQUENCE [LARGE SCALE GENOMIC DNA]</scope>
    <source>
        <strain evidence="5">Intl2013</strain>
        <tissue evidence="5">Whole animal</tissue>
    </source>
</reference>
<feature type="coiled-coil region" evidence="2">
    <location>
        <begin position="197"/>
        <end position="336"/>
    </location>
</feature>
<dbReference type="Proteomes" id="UP000078046">
    <property type="component" value="Unassembled WGS sequence"/>
</dbReference>
<comment type="caution">
    <text evidence="5">The sequence shown here is derived from an EMBL/GenBank/DDBJ whole genome shotgun (WGS) entry which is preliminary data.</text>
</comment>
<evidence type="ECO:0000313" key="6">
    <source>
        <dbReference type="Proteomes" id="UP000078046"/>
    </source>
</evidence>
<feature type="region of interest" description="Disordered" evidence="3">
    <location>
        <begin position="479"/>
        <end position="498"/>
    </location>
</feature>
<accession>A0A177BDM1</accession>
<evidence type="ECO:0000256" key="3">
    <source>
        <dbReference type="SAM" id="MobiDB-lite"/>
    </source>
</evidence>
<evidence type="ECO:0000313" key="5">
    <source>
        <dbReference type="EMBL" id="OAF71661.1"/>
    </source>
</evidence>
<organism evidence="5 6">
    <name type="scientific">Intoshia linei</name>
    <dbReference type="NCBI Taxonomy" id="1819745"/>
    <lineage>
        <taxon>Eukaryota</taxon>
        <taxon>Metazoa</taxon>
        <taxon>Spiralia</taxon>
        <taxon>Lophotrochozoa</taxon>
        <taxon>Mesozoa</taxon>
        <taxon>Orthonectida</taxon>
        <taxon>Rhopaluridae</taxon>
        <taxon>Intoshia</taxon>
    </lineage>
</organism>
<dbReference type="EMBL" id="LWCA01000033">
    <property type="protein sequence ID" value="OAF71661.1"/>
    <property type="molecule type" value="Genomic_DNA"/>
</dbReference>
<evidence type="ECO:0000256" key="1">
    <source>
        <dbReference type="ARBA" id="ARBA00023054"/>
    </source>
</evidence>
<dbReference type="Pfam" id="PF15035">
    <property type="entry name" value="Rootletin"/>
    <property type="match status" value="1"/>
</dbReference>
<dbReference type="AlphaFoldDB" id="A0A177BDM1"/>
<name>A0A177BDM1_9BILA</name>
<evidence type="ECO:0000256" key="2">
    <source>
        <dbReference type="SAM" id="Coils"/>
    </source>
</evidence>
<proteinExistence type="predicted"/>
<dbReference type="OrthoDB" id="3549872at2759"/>
<keyword evidence="1 2" id="KW-0175">Coiled coil</keyword>
<evidence type="ECO:0000259" key="4">
    <source>
        <dbReference type="Pfam" id="PF15035"/>
    </source>
</evidence>
<feature type="coiled-coil region" evidence="2">
    <location>
        <begin position="1036"/>
        <end position="1189"/>
    </location>
</feature>
<feature type="coiled-coil region" evidence="2">
    <location>
        <begin position="92"/>
        <end position="126"/>
    </location>
</feature>
<feature type="domain" description="Rootletin-like coiled-coil" evidence="4">
    <location>
        <begin position="202"/>
        <end position="387"/>
    </location>
</feature>